<accession>A0A1E5C1J1</accession>
<dbReference type="InterPro" id="IPR031811">
    <property type="entry name" value="ALGX/ALGJ_SGNH-like"/>
</dbReference>
<evidence type="ECO:0000313" key="10">
    <source>
        <dbReference type="Proteomes" id="UP000095039"/>
    </source>
</evidence>
<organism evidence="9 10">
    <name type="scientific">Enterovibrio norvegicus FF-454</name>
    <dbReference type="NCBI Taxonomy" id="1185651"/>
    <lineage>
        <taxon>Bacteria</taxon>
        <taxon>Pseudomonadati</taxon>
        <taxon>Pseudomonadota</taxon>
        <taxon>Gammaproteobacteria</taxon>
        <taxon>Vibrionales</taxon>
        <taxon>Vibrionaceae</taxon>
        <taxon>Enterovibrio</taxon>
    </lineage>
</organism>
<dbReference type="UniPathway" id="UPA00286"/>
<evidence type="ECO:0000256" key="2">
    <source>
        <dbReference type="ARBA" id="ARBA00005182"/>
    </source>
</evidence>
<reference evidence="9 10" key="1">
    <citation type="journal article" date="2012" name="Science">
        <title>Ecological populations of bacteria act as socially cohesive units of antibiotic production and resistance.</title>
        <authorList>
            <person name="Cordero O.X."/>
            <person name="Wildschutte H."/>
            <person name="Kirkup B."/>
            <person name="Proehl S."/>
            <person name="Ngo L."/>
            <person name="Hussain F."/>
            <person name="Le Roux F."/>
            <person name="Mincer T."/>
            <person name="Polz M.F."/>
        </authorList>
    </citation>
    <scope>NUCLEOTIDE SEQUENCE [LARGE SCALE GENOMIC DNA]</scope>
    <source>
        <strain evidence="9 10">FF-454</strain>
    </source>
</reference>
<evidence type="ECO:0000259" key="8">
    <source>
        <dbReference type="Pfam" id="PF16822"/>
    </source>
</evidence>
<dbReference type="GO" id="GO:0042121">
    <property type="term" value="P:alginic acid biosynthetic process"/>
    <property type="evidence" value="ECO:0007669"/>
    <property type="project" value="UniProtKB-UniPathway"/>
</dbReference>
<keyword evidence="4" id="KW-0732">Signal</keyword>
<protein>
    <recommendedName>
        <fullName evidence="8">AlgX/AlgJ SGNH hydrolase-like domain-containing protein</fullName>
    </recommendedName>
</protein>
<dbReference type="AlphaFoldDB" id="A0A1E5C1J1"/>
<evidence type="ECO:0000256" key="6">
    <source>
        <dbReference type="ARBA" id="ARBA00022841"/>
    </source>
</evidence>
<proteinExistence type="predicted"/>
<dbReference type="EMBL" id="AJWN02000085">
    <property type="protein sequence ID" value="OEE59386.1"/>
    <property type="molecule type" value="Genomic_DNA"/>
</dbReference>
<comment type="subcellular location">
    <subcellularLocation>
        <location evidence="1">Periplasm</location>
    </subcellularLocation>
</comment>
<comment type="pathway">
    <text evidence="2">Glycan biosynthesis; alginate biosynthesis.</text>
</comment>
<evidence type="ECO:0000256" key="1">
    <source>
        <dbReference type="ARBA" id="ARBA00004418"/>
    </source>
</evidence>
<evidence type="ECO:0000256" key="4">
    <source>
        <dbReference type="ARBA" id="ARBA00022729"/>
    </source>
</evidence>
<feature type="domain" description="AlgX/AlgJ SGNH hydrolase-like" evidence="8">
    <location>
        <begin position="79"/>
        <end position="335"/>
    </location>
</feature>
<keyword evidence="10" id="KW-1185">Reference proteome</keyword>
<gene>
    <name evidence="9" type="ORF">A1OK_14080</name>
</gene>
<keyword evidence="7" id="KW-0472">Membrane</keyword>
<keyword evidence="7" id="KW-1133">Transmembrane helix</keyword>
<evidence type="ECO:0000256" key="7">
    <source>
        <dbReference type="SAM" id="Phobius"/>
    </source>
</evidence>
<dbReference type="GO" id="GO:0042597">
    <property type="term" value="C:periplasmic space"/>
    <property type="evidence" value="ECO:0007669"/>
    <property type="project" value="UniProtKB-SubCell"/>
</dbReference>
<keyword evidence="3" id="KW-0808">Transferase</keyword>
<sequence>MDRYIQTTSALLVAVFVVVITFWNAKELNWDTEQHPILNGTQARELESQFEQSVVISDWAKGLWAAIDYSLFKEGYSGVVVGSEGWLFSAEEYFVPEKKHAKLESNLLFVTNISKQFQASGITLKVALIPEKAEIYAEYAPIQPLRRQGLREEIYATLRQGNLDVIDLFETLKALKHEQQLFLKTDTHWTPYGAKAAANIIAQTLPQYDVVDFNTTASKPTTFRGDLLNFIPVAPYFNNFGPTPDTLVAYSTEPSALEDEDLLFAPIAEPSIALIGTSYSANTNWNFPGFLRDAAKQEVLDLSTEGQGPFTPMEDFILDSDFNNNNIKTVIWEIPIRYFESNNFYAKSQGNG</sequence>
<dbReference type="RefSeq" id="WP_016961784.1">
    <property type="nucleotide sequence ID" value="NZ_AJWN02000085.1"/>
</dbReference>
<evidence type="ECO:0000256" key="5">
    <source>
        <dbReference type="ARBA" id="ARBA00022764"/>
    </source>
</evidence>
<dbReference type="Pfam" id="PF16822">
    <property type="entry name" value="ALGX"/>
    <property type="match status" value="1"/>
</dbReference>
<keyword evidence="7" id="KW-0812">Transmembrane</keyword>
<keyword evidence="5" id="KW-0574">Periplasm</keyword>
<evidence type="ECO:0000256" key="3">
    <source>
        <dbReference type="ARBA" id="ARBA00022679"/>
    </source>
</evidence>
<comment type="caution">
    <text evidence="9">The sequence shown here is derived from an EMBL/GenBank/DDBJ whole genome shotgun (WGS) entry which is preliminary data.</text>
</comment>
<keyword evidence="6" id="KW-0016">Alginate biosynthesis</keyword>
<evidence type="ECO:0000313" key="9">
    <source>
        <dbReference type="EMBL" id="OEE59386.1"/>
    </source>
</evidence>
<dbReference type="Proteomes" id="UP000095039">
    <property type="component" value="Unassembled WGS sequence"/>
</dbReference>
<name>A0A1E5C1J1_9GAMM</name>
<feature type="transmembrane region" description="Helical" evidence="7">
    <location>
        <begin position="7"/>
        <end position="25"/>
    </location>
</feature>
<dbReference type="GO" id="GO:0016740">
    <property type="term" value="F:transferase activity"/>
    <property type="evidence" value="ECO:0007669"/>
    <property type="project" value="UniProtKB-KW"/>
</dbReference>